<organism evidence="1 2">
    <name type="scientific">Paenarthrobacter aurescens</name>
    <name type="common">Arthrobacter aurescens</name>
    <dbReference type="NCBI Taxonomy" id="43663"/>
    <lineage>
        <taxon>Bacteria</taxon>
        <taxon>Bacillati</taxon>
        <taxon>Actinomycetota</taxon>
        <taxon>Actinomycetes</taxon>
        <taxon>Micrococcales</taxon>
        <taxon>Micrococcaceae</taxon>
        <taxon>Paenarthrobacter</taxon>
    </lineage>
</organism>
<proteinExistence type="predicted"/>
<sequence>MTLVERLVYLRRFRVVRAILSLVFGIDSPAQMVVGEGLRLVHSGRGTVFYPLTTIGTNVRIYHQVTLGRKDAHLPLAQSKMERLIVGDDVVIFPGAKVLAGDGITSIGNGTIIAANAVLMSSTGDYEIWAGIPARRVGIRDSAV</sequence>
<dbReference type="AlphaFoldDB" id="A0A4Y3NFI7"/>
<dbReference type="Proteomes" id="UP000317715">
    <property type="component" value="Unassembled WGS sequence"/>
</dbReference>
<accession>A0A4Y3NFI7</accession>
<comment type="caution">
    <text evidence="1">The sequence shown here is derived from an EMBL/GenBank/DDBJ whole genome shotgun (WGS) entry which is preliminary data.</text>
</comment>
<evidence type="ECO:0000313" key="2">
    <source>
        <dbReference type="Proteomes" id="UP000317715"/>
    </source>
</evidence>
<evidence type="ECO:0000313" key="1">
    <source>
        <dbReference type="EMBL" id="GEB17791.1"/>
    </source>
</evidence>
<dbReference type="Gene3D" id="2.160.10.10">
    <property type="entry name" value="Hexapeptide repeat proteins"/>
    <property type="match status" value="1"/>
</dbReference>
<dbReference type="OrthoDB" id="708224at2"/>
<dbReference type="RefSeq" id="WP_141281424.1">
    <property type="nucleotide sequence ID" value="NZ_BAAAWK010000001.1"/>
</dbReference>
<protein>
    <recommendedName>
        <fullName evidence="3">Serine acetyltransferase</fullName>
    </recommendedName>
</protein>
<dbReference type="EMBL" id="BJMD01000002">
    <property type="protein sequence ID" value="GEB17791.1"/>
    <property type="molecule type" value="Genomic_DNA"/>
</dbReference>
<dbReference type="SUPFAM" id="SSF51161">
    <property type="entry name" value="Trimeric LpxA-like enzymes"/>
    <property type="match status" value="1"/>
</dbReference>
<dbReference type="GeneID" id="97301992"/>
<reference evidence="1 2" key="1">
    <citation type="submission" date="2019-06" db="EMBL/GenBank/DDBJ databases">
        <title>Whole genome shotgun sequence of Paenarthrobacter aurescens NBRC 12136.</title>
        <authorList>
            <person name="Hosoyama A."/>
            <person name="Uohara A."/>
            <person name="Ohji S."/>
            <person name="Ichikawa N."/>
        </authorList>
    </citation>
    <scope>NUCLEOTIDE SEQUENCE [LARGE SCALE GENOMIC DNA]</scope>
    <source>
        <strain evidence="1 2">NBRC 12136</strain>
    </source>
</reference>
<evidence type="ECO:0008006" key="3">
    <source>
        <dbReference type="Google" id="ProtNLM"/>
    </source>
</evidence>
<dbReference type="InterPro" id="IPR011004">
    <property type="entry name" value="Trimer_LpxA-like_sf"/>
</dbReference>
<dbReference type="PANTHER" id="PTHR42811">
    <property type="entry name" value="SERINE ACETYLTRANSFERASE"/>
    <property type="match status" value="1"/>
</dbReference>
<name>A0A4Y3NFI7_PAEAU</name>
<keyword evidence="2" id="KW-1185">Reference proteome</keyword>
<gene>
    <name evidence="1" type="ORF">AAU01_05460</name>
</gene>